<protein>
    <recommendedName>
        <fullName evidence="3">HMA domain-containing protein</fullName>
    </recommendedName>
</protein>
<dbReference type="Pfam" id="PF00403">
    <property type="entry name" value="HMA"/>
    <property type="match status" value="1"/>
</dbReference>
<dbReference type="CDD" id="cd00371">
    <property type="entry name" value="HMA"/>
    <property type="match status" value="1"/>
</dbReference>
<dbReference type="EMBL" id="QZJF01000001">
    <property type="protein sequence ID" value="RJR28342.1"/>
    <property type="molecule type" value="Genomic_DNA"/>
</dbReference>
<evidence type="ECO:0000256" key="1">
    <source>
        <dbReference type="ARBA" id="ARBA00022723"/>
    </source>
</evidence>
<keyword evidence="1" id="KW-0479">Metal-binding</keyword>
<dbReference type="InterPro" id="IPR006121">
    <property type="entry name" value="HMA_dom"/>
</dbReference>
<feature type="transmembrane region" description="Helical" evidence="2">
    <location>
        <begin position="169"/>
        <end position="193"/>
    </location>
</feature>
<feature type="transmembrane region" description="Helical" evidence="2">
    <location>
        <begin position="126"/>
        <end position="149"/>
    </location>
</feature>
<evidence type="ECO:0000313" key="5">
    <source>
        <dbReference type="Proteomes" id="UP000265540"/>
    </source>
</evidence>
<dbReference type="InterPro" id="IPR008972">
    <property type="entry name" value="Cupredoxin"/>
</dbReference>
<reference evidence="4 5" key="1">
    <citation type="journal article" date="2017" name="ISME J.">
        <title>Energy and carbon metabolisms in a deep terrestrial subsurface fluid microbial community.</title>
        <authorList>
            <person name="Momper L."/>
            <person name="Jungbluth S.P."/>
            <person name="Lee M.D."/>
            <person name="Amend J.P."/>
        </authorList>
    </citation>
    <scope>NUCLEOTIDE SEQUENCE [LARGE SCALE GENOMIC DNA]</scope>
    <source>
        <strain evidence="4">SURF_46</strain>
    </source>
</reference>
<comment type="caution">
    <text evidence="4">The sequence shown here is derived from an EMBL/GenBank/DDBJ whole genome shotgun (WGS) entry which is preliminary data.</text>
</comment>
<feature type="transmembrane region" description="Helical" evidence="2">
    <location>
        <begin position="89"/>
        <end position="106"/>
    </location>
</feature>
<dbReference type="PANTHER" id="PTHR42208:SF1">
    <property type="entry name" value="HEAVY METAL TRANSPORTER"/>
    <property type="match status" value="1"/>
</dbReference>
<dbReference type="Proteomes" id="UP000265540">
    <property type="component" value="Unassembled WGS sequence"/>
</dbReference>
<dbReference type="PROSITE" id="PS01047">
    <property type="entry name" value="HMA_1"/>
    <property type="match status" value="1"/>
</dbReference>
<feature type="transmembrane region" description="Helical" evidence="2">
    <location>
        <begin position="249"/>
        <end position="268"/>
    </location>
</feature>
<evidence type="ECO:0000256" key="2">
    <source>
        <dbReference type="SAM" id="Phobius"/>
    </source>
</evidence>
<evidence type="ECO:0000259" key="3">
    <source>
        <dbReference type="PROSITE" id="PS50846"/>
    </source>
</evidence>
<feature type="domain" description="HMA" evidence="3">
    <location>
        <begin position="7"/>
        <end position="75"/>
    </location>
</feature>
<dbReference type="Gene3D" id="2.60.40.420">
    <property type="entry name" value="Cupredoxins - blue copper proteins"/>
    <property type="match status" value="1"/>
</dbReference>
<dbReference type="PANTHER" id="PTHR42208">
    <property type="entry name" value="HEAVY METAL TRANSPORTER-RELATED"/>
    <property type="match status" value="1"/>
</dbReference>
<sequence>MSQNNECKITYYVNGMHCAACETLIEKTINEQDGVSKVNASLSKQKVEIVADNKAALPDIERLNKEFKDLGYSFSRNKEEEKKLTSTDIYKIVLFVGLIVGGFVFVEKTGILMSAGVNSSSSLVSFFAFGLAAGVSSCAALVGGLLLALSDQWNKIYGGNTKKNFIPFFLFNAGRLFSFAVLGALLGVAGSYLKLSLSATAFLTIIVSGIMIILGLQMVGVRWAKNIKLTTPKFIAKNITDETKFKGKYMPFVVGLLTFFVPCGFTLIAQTNALNTGNPITSGSMMLAFAMGTLPMLAIISFTSVKLLSNPGFSRIFNTTAGMIILFFSLYTLNSQLNVLGFPSLNDLSTKVFASKKEVPAQEQFVGDSQYLQMEATAFEYFPKEVWLKAGIPVKWEFYNNGAQGCAQAVAARGLYSGTFILRPGLNETEFTPQNKGTYKITCTMGMVDPVTVHVY</sequence>
<dbReference type="Pfam" id="PF13386">
    <property type="entry name" value="DsbD_2"/>
    <property type="match status" value="1"/>
</dbReference>
<dbReference type="SUPFAM" id="SSF55008">
    <property type="entry name" value="HMA, heavy metal-associated domain"/>
    <property type="match status" value="1"/>
</dbReference>
<keyword evidence="2" id="KW-0812">Transmembrane</keyword>
<name>A0A3A4ZH32_UNCKA</name>
<dbReference type="SUPFAM" id="SSF49503">
    <property type="entry name" value="Cupredoxins"/>
    <property type="match status" value="1"/>
</dbReference>
<accession>A0A3A4ZH32</accession>
<dbReference type="InterPro" id="IPR036163">
    <property type="entry name" value="HMA_dom_sf"/>
</dbReference>
<dbReference type="InterPro" id="IPR017969">
    <property type="entry name" value="Heavy-metal-associated_CS"/>
</dbReference>
<dbReference type="InterPro" id="IPR039447">
    <property type="entry name" value="UreH-like_TM_dom"/>
</dbReference>
<dbReference type="GO" id="GO:0046872">
    <property type="term" value="F:metal ion binding"/>
    <property type="evidence" value="ECO:0007669"/>
    <property type="project" value="UniProtKB-KW"/>
</dbReference>
<feature type="transmembrane region" description="Helical" evidence="2">
    <location>
        <begin position="199"/>
        <end position="219"/>
    </location>
</feature>
<feature type="transmembrane region" description="Helical" evidence="2">
    <location>
        <begin position="280"/>
        <end position="304"/>
    </location>
</feature>
<dbReference type="PROSITE" id="PS50846">
    <property type="entry name" value="HMA_2"/>
    <property type="match status" value="1"/>
</dbReference>
<proteinExistence type="predicted"/>
<dbReference type="AlphaFoldDB" id="A0A3A4ZH32"/>
<keyword evidence="2" id="KW-0472">Membrane</keyword>
<evidence type="ECO:0000313" key="4">
    <source>
        <dbReference type="EMBL" id="RJR28342.1"/>
    </source>
</evidence>
<organism evidence="4 5">
    <name type="scientific">candidate division WWE3 bacterium</name>
    <dbReference type="NCBI Taxonomy" id="2053526"/>
    <lineage>
        <taxon>Bacteria</taxon>
        <taxon>Katanobacteria</taxon>
    </lineage>
</organism>
<gene>
    <name evidence="4" type="ORF">C4561_00055</name>
</gene>
<keyword evidence="2" id="KW-1133">Transmembrane helix</keyword>
<dbReference type="Gene3D" id="3.30.70.100">
    <property type="match status" value="1"/>
</dbReference>
<feature type="transmembrane region" description="Helical" evidence="2">
    <location>
        <begin position="316"/>
        <end position="333"/>
    </location>
</feature>